<protein>
    <submittedName>
        <fullName evidence="1">Uncharacterized protein</fullName>
    </submittedName>
</protein>
<evidence type="ECO:0000313" key="2">
    <source>
        <dbReference type="Proteomes" id="UP001060215"/>
    </source>
</evidence>
<dbReference type="EMBL" id="CM045762">
    <property type="protein sequence ID" value="KAI8009835.1"/>
    <property type="molecule type" value="Genomic_DNA"/>
</dbReference>
<proteinExistence type="predicted"/>
<name>A0ACC0H9F6_9ERIC</name>
<organism evidence="1 2">
    <name type="scientific">Camellia lanceoleosa</name>
    <dbReference type="NCBI Taxonomy" id="1840588"/>
    <lineage>
        <taxon>Eukaryota</taxon>
        <taxon>Viridiplantae</taxon>
        <taxon>Streptophyta</taxon>
        <taxon>Embryophyta</taxon>
        <taxon>Tracheophyta</taxon>
        <taxon>Spermatophyta</taxon>
        <taxon>Magnoliopsida</taxon>
        <taxon>eudicotyledons</taxon>
        <taxon>Gunneridae</taxon>
        <taxon>Pentapetalae</taxon>
        <taxon>asterids</taxon>
        <taxon>Ericales</taxon>
        <taxon>Theaceae</taxon>
        <taxon>Camellia</taxon>
    </lineage>
</organism>
<gene>
    <name evidence="1" type="ORF">LOK49_LG06G03078</name>
</gene>
<keyword evidence="2" id="KW-1185">Reference proteome</keyword>
<sequence>MLRLFTVVDKVPHDEAYYFPSMVGTEDNMSVLAWVCTMGTSDNIGSTSGTINNLSGQSSTVPSLLDPNAPFYF</sequence>
<reference evidence="1 2" key="1">
    <citation type="journal article" date="2022" name="Plant J.">
        <title>Chromosome-level genome of Camellia lanceoleosa provides a valuable resource for understanding genome evolution and self-incompatibility.</title>
        <authorList>
            <person name="Gong W."/>
            <person name="Xiao S."/>
            <person name="Wang L."/>
            <person name="Liao Z."/>
            <person name="Chang Y."/>
            <person name="Mo W."/>
            <person name="Hu G."/>
            <person name="Li W."/>
            <person name="Zhao G."/>
            <person name="Zhu H."/>
            <person name="Hu X."/>
            <person name="Ji K."/>
            <person name="Xiang X."/>
            <person name="Song Q."/>
            <person name="Yuan D."/>
            <person name="Jin S."/>
            <person name="Zhang L."/>
        </authorList>
    </citation>
    <scope>NUCLEOTIDE SEQUENCE [LARGE SCALE GENOMIC DNA]</scope>
    <source>
        <strain evidence="1">SQ_2022a</strain>
    </source>
</reference>
<evidence type="ECO:0000313" key="1">
    <source>
        <dbReference type="EMBL" id="KAI8009835.1"/>
    </source>
</evidence>
<comment type="caution">
    <text evidence="1">The sequence shown here is derived from an EMBL/GenBank/DDBJ whole genome shotgun (WGS) entry which is preliminary data.</text>
</comment>
<accession>A0ACC0H9F6</accession>
<dbReference type="Proteomes" id="UP001060215">
    <property type="component" value="Chromosome 5"/>
</dbReference>